<organism evidence="6 7">
    <name type="scientific">Pontibacter silvestris</name>
    <dbReference type="NCBI Taxonomy" id="2305183"/>
    <lineage>
        <taxon>Bacteria</taxon>
        <taxon>Pseudomonadati</taxon>
        <taxon>Bacteroidota</taxon>
        <taxon>Cytophagia</taxon>
        <taxon>Cytophagales</taxon>
        <taxon>Hymenobacteraceae</taxon>
        <taxon>Pontibacter</taxon>
    </lineage>
</organism>
<dbReference type="PANTHER" id="PTHR35518:SF2">
    <property type="entry name" value="MAINTENANCE OF TELOMERE CAPPING PROTEIN 6"/>
    <property type="match status" value="1"/>
</dbReference>
<dbReference type="InterPro" id="IPR032075">
    <property type="entry name" value="PI-PLC-C1"/>
</dbReference>
<feature type="chain" id="PRO_5047344693" evidence="5">
    <location>
        <begin position="22"/>
        <end position="378"/>
    </location>
</feature>
<dbReference type="Gene3D" id="3.20.20.190">
    <property type="entry name" value="Phosphatidylinositol (PI) phosphodiesterase"/>
    <property type="match status" value="1"/>
</dbReference>
<evidence type="ECO:0000256" key="5">
    <source>
        <dbReference type="SAM" id="SignalP"/>
    </source>
</evidence>
<sequence>MKIRLLLSVMFCTTLFVDATAQMKITSSQKHKGVKKETISKSIPLNQIQVIGSHNSYKQPIDAPLFEMLKQSDSTLARHIEYSHISLSNQLSLGLRNLEIDVYADAEGGKYAHPKGLEWEKGHKEVPPYDPEGLMTKPGFKVFHIQDIDFRSSNLTFEKCLQELKAWSEANKDHTPVFITLEAKDNVINRQGFTVPEQFTANVFDQLDKALIENLGKEHLITPDDVRGSYKTLEGAVLNGNWPSLEKAKGKFIFVLDDAGAKRETYIQGHPSLQGRVLFANAEPGTPEAAFLILNDPVKDQNKIQQLVKKGYLIRTRADADTKEARSNDMSKFEAACQSGAQIITTDYYAPSTHFKSDYSVSFSGKKYFRVNPLFTAQ</sequence>
<keyword evidence="7" id="KW-1185">Reference proteome</keyword>
<protein>
    <submittedName>
        <fullName evidence="6">Phosphatidylinositol-specific phospholipase C1-like protein</fullName>
    </submittedName>
</protein>
<dbReference type="SUPFAM" id="SSF51695">
    <property type="entry name" value="PLC-like phosphodiesterases"/>
    <property type="match status" value="1"/>
</dbReference>
<dbReference type="PANTHER" id="PTHR35518">
    <property type="entry name" value="MAINTENANCE OF TELOMOERE CAPPING"/>
    <property type="match status" value="1"/>
</dbReference>
<dbReference type="InterPro" id="IPR017946">
    <property type="entry name" value="PLC-like_Pdiesterase_TIM-brl"/>
</dbReference>
<evidence type="ECO:0000256" key="2">
    <source>
        <dbReference type="ARBA" id="ARBA00022692"/>
    </source>
</evidence>
<comment type="subcellular location">
    <subcellularLocation>
        <location evidence="1">Membrane</location>
    </subcellularLocation>
</comment>
<evidence type="ECO:0000313" key="7">
    <source>
        <dbReference type="Proteomes" id="UP001597369"/>
    </source>
</evidence>
<evidence type="ECO:0000256" key="1">
    <source>
        <dbReference type="ARBA" id="ARBA00004370"/>
    </source>
</evidence>
<dbReference type="PROSITE" id="PS50007">
    <property type="entry name" value="PIPLC_X_DOMAIN"/>
    <property type="match status" value="1"/>
</dbReference>
<evidence type="ECO:0000256" key="4">
    <source>
        <dbReference type="ARBA" id="ARBA00023136"/>
    </source>
</evidence>
<evidence type="ECO:0000256" key="3">
    <source>
        <dbReference type="ARBA" id="ARBA00022989"/>
    </source>
</evidence>
<proteinExistence type="predicted"/>
<keyword evidence="4" id="KW-0472">Membrane</keyword>
<keyword evidence="3" id="KW-1133">Transmembrane helix</keyword>
<comment type="caution">
    <text evidence="6">The sequence shown here is derived from an EMBL/GenBank/DDBJ whole genome shotgun (WGS) entry which is preliminary data.</text>
</comment>
<keyword evidence="2" id="KW-0812">Transmembrane</keyword>
<dbReference type="Proteomes" id="UP001597369">
    <property type="component" value="Unassembled WGS sequence"/>
</dbReference>
<name>A0ABW4X4Q8_9BACT</name>
<feature type="signal peptide" evidence="5">
    <location>
        <begin position="1"/>
        <end position="21"/>
    </location>
</feature>
<keyword evidence="5" id="KW-0732">Signal</keyword>
<dbReference type="EMBL" id="JBHUHV010000058">
    <property type="protein sequence ID" value="MFD2069000.1"/>
    <property type="molecule type" value="Genomic_DNA"/>
</dbReference>
<dbReference type="CDD" id="cd08589">
    <property type="entry name" value="PI-PLCc_SaPLC1_like"/>
    <property type="match status" value="1"/>
</dbReference>
<dbReference type="Pfam" id="PF16670">
    <property type="entry name" value="PI-PLC-C1"/>
    <property type="match status" value="1"/>
</dbReference>
<reference evidence="7" key="1">
    <citation type="journal article" date="2019" name="Int. J. Syst. Evol. Microbiol.">
        <title>The Global Catalogue of Microorganisms (GCM) 10K type strain sequencing project: providing services to taxonomists for standard genome sequencing and annotation.</title>
        <authorList>
            <consortium name="The Broad Institute Genomics Platform"/>
            <consortium name="The Broad Institute Genome Sequencing Center for Infectious Disease"/>
            <person name="Wu L."/>
            <person name="Ma J."/>
        </authorList>
    </citation>
    <scope>NUCLEOTIDE SEQUENCE [LARGE SCALE GENOMIC DNA]</scope>
    <source>
        <strain evidence="7">JCM 16545</strain>
    </source>
</reference>
<accession>A0ABW4X4Q8</accession>
<gene>
    <name evidence="6" type="ORF">ACFSKU_19075</name>
</gene>
<evidence type="ECO:0000313" key="6">
    <source>
        <dbReference type="EMBL" id="MFD2069000.1"/>
    </source>
</evidence>
<dbReference type="RefSeq" id="WP_229957534.1">
    <property type="nucleotide sequence ID" value="NZ_JAJJWI010000001.1"/>
</dbReference>
<dbReference type="InterPro" id="IPR051008">
    <property type="entry name" value="Telomere_Capping_Maintenance"/>
</dbReference>